<keyword evidence="3" id="KW-1185">Reference proteome</keyword>
<dbReference type="EMBL" id="WOCE01000015">
    <property type="protein sequence ID" value="KAE9598998.1"/>
    <property type="molecule type" value="Genomic_DNA"/>
</dbReference>
<sequence length="59" mass="6278">MVMTGKHPRPPNGKCCALVRQANLACLCSYKSLLPSIGINPTNALALPAKCSLRTPPRC</sequence>
<dbReference type="OrthoDB" id="656626at2759"/>
<proteinExistence type="predicted"/>
<evidence type="ECO:0000259" key="1">
    <source>
        <dbReference type="Pfam" id="PF00234"/>
    </source>
</evidence>
<dbReference type="GO" id="GO:0009627">
    <property type="term" value="P:systemic acquired resistance"/>
    <property type="evidence" value="ECO:0007669"/>
    <property type="project" value="InterPro"/>
</dbReference>
<dbReference type="GO" id="GO:0005504">
    <property type="term" value="F:fatty acid binding"/>
    <property type="evidence" value="ECO:0007669"/>
    <property type="project" value="InterPro"/>
</dbReference>
<accession>A0A6A4PE04</accession>
<evidence type="ECO:0000313" key="2">
    <source>
        <dbReference type="EMBL" id="KAE9598998.1"/>
    </source>
</evidence>
<feature type="domain" description="Bifunctional inhibitor/plant lipid transfer protein/seed storage helical" evidence="1">
    <location>
        <begin position="5"/>
        <end position="59"/>
    </location>
</feature>
<dbReference type="SUPFAM" id="SSF47699">
    <property type="entry name" value="Bifunctional inhibitor/lipid-transfer protein/seed storage 2S albumin"/>
    <property type="match status" value="1"/>
</dbReference>
<dbReference type="Proteomes" id="UP000447434">
    <property type="component" value="Chromosome 15"/>
</dbReference>
<dbReference type="Gene3D" id="1.10.110.10">
    <property type="entry name" value="Plant lipid-transfer and hydrophobic proteins"/>
    <property type="match status" value="1"/>
</dbReference>
<reference evidence="3" key="1">
    <citation type="journal article" date="2020" name="Nat. Commun.">
        <title>Genome sequence of the cluster root forming white lupin.</title>
        <authorList>
            <person name="Hufnagel B."/>
            <person name="Marques A."/>
            <person name="Soriano A."/>
            <person name="Marques L."/>
            <person name="Divol F."/>
            <person name="Doumas P."/>
            <person name="Sallet E."/>
            <person name="Mancinotti D."/>
            <person name="Carrere S."/>
            <person name="Marande W."/>
            <person name="Arribat S."/>
            <person name="Keller J."/>
            <person name="Huneau C."/>
            <person name="Blein T."/>
            <person name="Aime D."/>
            <person name="Laguerre M."/>
            <person name="Taylor J."/>
            <person name="Schubert V."/>
            <person name="Nelson M."/>
            <person name="Geu-Flores F."/>
            <person name="Crespi M."/>
            <person name="Gallardo-Guerrero K."/>
            <person name="Delaux P.-M."/>
            <person name="Salse J."/>
            <person name="Berges H."/>
            <person name="Guyot R."/>
            <person name="Gouzy J."/>
            <person name="Peret B."/>
        </authorList>
    </citation>
    <scope>NUCLEOTIDE SEQUENCE [LARGE SCALE GENOMIC DNA]</scope>
    <source>
        <strain evidence="3">cv. Amiga</strain>
    </source>
</reference>
<dbReference type="InterPro" id="IPR016140">
    <property type="entry name" value="Bifunc_inhib/LTP/seed_store"/>
</dbReference>
<organism evidence="2 3">
    <name type="scientific">Lupinus albus</name>
    <name type="common">White lupine</name>
    <name type="synonym">Lupinus termis</name>
    <dbReference type="NCBI Taxonomy" id="3870"/>
    <lineage>
        <taxon>Eukaryota</taxon>
        <taxon>Viridiplantae</taxon>
        <taxon>Streptophyta</taxon>
        <taxon>Embryophyta</taxon>
        <taxon>Tracheophyta</taxon>
        <taxon>Spermatophyta</taxon>
        <taxon>Magnoliopsida</taxon>
        <taxon>eudicotyledons</taxon>
        <taxon>Gunneridae</taxon>
        <taxon>Pentapetalae</taxon>
        <taxon>rosids</taxon>
        <taxon>fabids</taxon>
        <taxon>Fabales</taxon>
        <taxon>Fabaceae</taxon>
        <taxon>Papilionoideae</taxon>
        <taxon>50 kb inversion clade</taxon>
        <taxon>genistoids sensu lato</taxon>
        <taxon>core genistoids</taxon>
        <taxon>Genisteae</taxon>
        <taxon>Lupinus</taxon>
    </lineage>
</organism>
<protein>
    <submittedName>
        <fullName evidence="2">Putative bifunctional inhibitor/plant lipid transfer protein/seed storage helical</fullName>
    </submittedName>
</protein>
<dbReference type="InterPro" id="IPR039265">
    <property type="entry name" value="DIR1-like"/>
</dbReference>
<dbReference type="PANTHER" id="PTHR33122">
    <property type="entry name" value="LIPID BINDING PROTEIN-RELATED"/>
    <property type="match status" value="1"/>
</dbReference>
<dbReference type="AlphaFoldDB" id="A0A6A4PE04"/>
<gene>
    <name evidence="2" type="ORF">Lalb_Chr15g0086921</name>
</gene>
<dbReference type="InterPro" id="IPR036312">
    <property type="entry name" value="Bifun_inhib/LTP/seed_sf"/>
</dbReference>
<dbReference type="PANTHER" id="PTHR33122:SF43">
    <property type="entry name" value="BIFUNCTIONAL INHIBITOR_PLANT LIPID TRANSFER PROTEIN_SEED STORAGE HELICAL DOMAIN-CONTAINING PROTEIN"/>
    <property type="match status" value="1"/>
</dbReference>
<evidence type="ECO:0000313" key="3">
    <source>
        <dbReference type="Proteomes" id="UP000447434"/>
    </source>
</evidence>
<dbReference type="Pfam" id="PF00234">
    <property type="entry name" value="Tryp_alpha_amyl"/>
    <property type="match status" value="1"/>
</dbReference>
<comment type="caution">
    <text evidence="2">The sequence shown here is derived from an EMBL/GenBank/DDBJ whole genome shotgun (WGS) entry which is preliminary data.</text>
</comment>
<name>A0A6A4PE04_LUPAL</name>